<gene>
    <name evidence="2" type="ORF">AAX28_00447</name>
</gene>
<dbReference type="InterPro" id="IPR007712">
    <property type="entry name" value="RelE/ParE_toxin"/>
</dbReference>
<dbReference type="InterPro" id="IPR035093">
    <property type="entry name" value="RelE/ParE_toxin_dom_sf"/>
</dbReference>
<reference evidence="2 3" key="1">
    <citation type="submission" date="2015-05" db="EMBL/GenBank/DDBJ databases">
        <authorList>
            <person name="Rovetto F."/>
            <person name="Cocolin L."/>
            <person name="Illeghems K."/>
            <person name="Van Nieuwerburgh F."/>
            <person name="Houf K."/>
        </authorList>
    </citation>
    <scope>NUCLEOTIDE SEQUENCE [LARGE SCALE GENOMIC DNA]</scope>
    <source>
        <strain evidence="2 3">117434</strain>
    </source>
</reference>
<dbReference type="Pfam" id="PF05016">
    <property type="entry name" value="ParE_toxin"/>
    <property type="match status" value="1"/>
</dbReference>
<evidence type="ECO:0000313" key="3">
    <source>
        <dbReference type="Proteomes" id="UP000093159"/>
    </source>
</evidence>
<protein>
    <submittedName>
        <fullName evidence="2">Plasmid stabilization system protein</fullName>
    </submittedName>
</protein>
<dbReference type="Proteomes" id="UP000093159">
    <property type="component" value="Unassembled WGS sequence"/>
</dbReference>
<sequence>MYKIKYTNQAIVDLEESISYIAKDSRNNAFEYLKRYEDKIELLKLNPYMGTDCKNKNIQRDCKVLVHESHIIIYNVSKDSEEILIIRIFNSSLNYKNKL</sequence>
<dbReference type="Gene3D" id="3.30.2310.20">
    <property type="entry name" value="RelE-like"/>
    <property type="match status" value="1"/>
</dbReference>
<evidence type="ECO:0000313" key="2">
    <source>
        <dbReference type="EMBL" id="OCL92907.1"/>
    </source>
</evidence>
<dbReference type="RefSeq" id="WP_066172738.1">
    <property type="nucleotide sequence ID" value="NZ_JANJGF010000009.1"/>
</dbReference>
<organism evidence="2 3">
    <name type="scientific">Arcobacter porcinus</name>
    <dbReference type="NCBI Taxonomy" id="1935204"/>
    <lineage>
        <taxon>Bacteria</taxon>
        <taxon>Pseudomonadati</taxon>
        <taxon>Campylobacterota</taxon>
        <taxon>Epsilonproteobacteria</taxon>
        <taxon>Campylobacterales</taxon>
        <taxon>Arcobacteraceae</taxon>
        <taxon>Arcobacter</taxon>
    </lineage>
</organism>
<dbReference type="EMBL" id="LDIR01000001">
    <property type="protein sequence ID" value="OCL92907.1"/>
    <property type="molecule type" value="Genomic_DNA"/>
</dbReference>
<comment type="caution">
    <text evidence="2">The sequence shown here is derived from an EMBL/GenBank/DDBJ whole genome shotgun (WGS) entry which is preliminary data.</text>
</comment>
<keyword evidence="3" id="KW-1185">Reference proteome</keyword>
<accession>A0ABX2YIP8</accession>
<proteinExistence type="predicted"/>
<evidence type="ECO:0000256" key="1">
    <source>
        <dbReference type="ARBA" id="ARBA00022649"/>
    </source>
</evidence>
<keyword evidence="1" id="KW-1277">Toxin-antitoxin system</keyword>
<name>A0ABX2YIP8_9BACT</name>